<feature type="compositionally biased region" description="Acidic residues" evidence="1">
    <location>
        <begin position="93"/>
        <end position="104"/>
    </location>
</feature>
<accession>A0ABQ5IAB1</accession>
<sequence>MIPSDSTGESVGSSPSLVILLDTEAEVMAIHVFLPEIAPEAAFVVAPPIVALYLIIEFDPEVEPSKALPSPDYVPSSPIHAPASPDYHPGPDTESEPFEDESEPIEDALEAAEPLPAQVAPPPPVQISPTEPTPTLHIIPYDTRATARMTARPQPTLPLGYRAAIARWSDAPLSTLYPSHSSEYSASLSGSSSAAPSVPRSGPSHRRSRYVSSLSSSSGTSHTPPGALPRRRHLISSYSTPPSSVGPSHKNRSSTTSLQAAASTPAVLSFVPADRLPPHKRLRASPDVSNKECYFERRQQQSLPFHPVTIADG</sequence>
<dbReference type="EMBL" id="BQNB010020536">
    <property type="protein sequence ID" value="GJT97041.1"/>
    <property type="molecule type" value="Genomic_DNA"/>
</dbReference>
<feature type="compositionally biased region" description="Polar residues" evidence="1">
    <location>
        <begin position="236"/>
        <end position="246"/>
    </location>
</feature>
<feature type="region of interest" description="Disordered" evidence="1">
    <location>
        <begin position="116"/>
        <end position="137"/>
    </location>
</feature>
<feature type="region of interest" description="Disordered" evidence="1">
    <location>
        <begin position="179"/>
        <end position="260"/>
    </location>
</feature>
<evidence type="ECO:0000256" key="1">
    <source>
        <dbReference type="SAM" id="MobiDB-lite"/>
    </source>
</evidence>
<feature type="compositionally biased region" description="Low complexity" evidence="1">
    <location>
        <begin position="179"/>
        <end position="202"/>
    </location>
</feature>
<feature type="compositionally biased region" description="Low complexity" evidence="1">
    <location>
        <begin position="210"/>
        <end position="221"/>
    </location>
</feature>
<proteinExistence type="predicted"/>
<gene>
    <name evidence="2" type="ORF">Tco_1092559</name>
</gene>
<comment type="caution">
    <text evidence="2">The sequence shown here is derived from an EMBL/GenBank/DDBJ whole genome shotgun (WGS) entry which is preliminary data.</text>
</comment>
<feature type="region of interest" description="Disordered" evidence="1">
    <location>
        <begin position="67"/>
        <end position="104"/>
    </location>
</feature>
<dbReference type="Proteomes" id="UP001151760">
    <property type="component" value="Unassembled WGS sequence"/>
</dbReference>
<evidence type="ECO:0000313" key="2">
    <source>
        <dbReference type="EMBL" id="GJT97041.1"/>
    </source>
</evidence>
<reference evidence="2" key="2">
    <citation type="submission" date="2022-01" db="EMBL/GenBank/DDBJ databases">
        <authorList>
            <person name="Yamashiro T."/>
            <person name="Shiraishi A."/>
            <person name="Satake H."/>
            <person name="Nakayama K."/>
        </authorList>
    </citation>
    <scope>NUCLEOTIDE SEQUENCE</scope>
</reference>
<evidence type="ECO:0000313" key="3">
    <source>
        <dbReference type="Proteomes" id="UP001151760"/>
    </source>
</evidence>
<keyword evidence="3" id="KW-1185">Reference proteome</keyword>
<protein>
    <submittedName>
        <fullName evidence="2">Uncharacterized protein</fullName>
    </submittedName>
</protein>
<name>A0ABQ5IAB1_9ASTR</name>
<reference evidence="2" key="1">
    <citation type="journal article" date="2022" name="Int. J. Mol. Sci.">
        <title>Draft Genome of Tanacetum Coccineum: Genomic Comparison of Closely Related Tanacetum-Family Plants.</title>
        <authorList>
            <person name="Yamashiro T."/>
            <person name="Shiraishi A."/>
            <person name="Nakayama K."/>
            <person name="Satake H."/>
        </authorList>
    </citation>
    <scope>NUCLEOTIDE SEQUENCE</scope>
</reference>
<organism evidence="2 3">
    <name type="scientific">Tanacetum coccineum</name>
    <dbReference type="NCBI Taxonomy" id="301880"/>
    <lineage>
        <taxon>Eukaryota</taxon>
        <taxon>Viridiplantae</taxon>
        <taxon>Streptophyta</taxon>
        <taxon>Embryophyta</taxon>
        <taxon>Tracheophyta</taxon>
        <taxon>Spermatophyta</taxon>
        <taxon>Magnoliopsida</taxon>
        <taxon>eudicotyledons</taxon>
        <taxon>Gunneridae</taxon>
        <taxon>Pentapetalae</taxon>
        <taxon>asterids</taxon>
        <taxon>campanulids</taxon>
        <taxon>Asterales</taxon>
        <taxon>Asteraceae</taxon>
        <taxon>Asteroideae</taxon>
        <taxon>Anthemideae</taxon>
        <taxon>Anthemidinae</taxon>
        <taxon>Tanacetum</taxon>
    </lineage>
</organism>